<protein>
    <recommendedName>
        <fullName evidence="4">Phytase-like domain-containing protein</fullName>
    </recommendedName>
</protein>
<dbReference type="eggNOG" id="COG0823">
    <property type="taxonomic scope" value="Bacteria"/>
</dbReference>
<evidence type="ECO:0000313" key="3">
    <source>
        <dbReference type="Proteomes" id="UP000016584"/>
    </source>
</evidence>
<dbReference type="PATRIC" id="fig|1346330.5.peg.213"/>
<dbReference type="EMBL" id="ATDL01000002">
    <property type="protein sequence ID" value="ERJ61283.1"/>
    <property type="molecule type" value="Genomic_DNA"/>
</dbReference>
<accession>U2JF32</accession>
<keyword evidence="3" id="KW-1185">Reference proteome</keyword>
<comment type="caution">
    <text evidence="2">The sequence shown here is derived from an EMBL/GenBank/DDBJ whole genome shotgun (WGS) entry which is preliminary data.</text>
</comment>
<evidence type="ECO:0000256" key="1">
    <source>
        <dbReference type="SAM" id="SignalP"/>
    </source>
</evidence>
<dbReference type="STRING" id="1346330.M472_21245"/>
<dbReference type="Proteomes" id="UP000016584">
    <property type="component" value="Unassembled WGS sequence"/>
</dbReference>
<gene>
    <name evidence="2" type="ORF">M472_21245</name>
</gene>
<evidence type="ECO:0008006" key="4">
    <source>
        <dbReference type="Google" id="ProtNLM"/>
    </source>
</evidence>
<proteinExistence type="predicted"/>
<organism evidence="2 3">
    <name type="scientific">Sphingobacterium paucimobilis HER1398</name>
    <dbReference type="NCBI Taxonomy" id="1346330"/>
    <lineage>
        <taxon>Bacteria</taxon>
        <taxon>Pseudomonadati</taxon>
        <taxon>Bacteroidota</taxon>
        <taxon>Sphingobacteriia</taxon>
        <taxon>Sphingobacteriales</taxon>
        <taxon>Sphingobacteriaceae</taxon>
        <taxon>Sphingobacterium</taxon>
    </lineage>
</organism>
<feature type="chain" id="PRO_5004630258" description="Phytase-like domain-containing protein" evidence="1">
    <location>
        <begin position="19"/>
        <end position="286"/>
    </location>
</feature>
<reference evidence="2 3" key="1">
    <citation type="journal article" date="2013" name="Genome Announc.">
        <title>The Draft Genome Sequence of Sphingomonas paucimobilis Strain HER1398 (Proteobacteria), Host to the Giant PAU Phage, Indicates That It Is a Member of the Genus Sphingobacterium (Bacteroidetes).</title>
        <authorList>
            <person name="White R.A.III."/>
            <person name="Suttle C.A."/>
        </authorList>
    </citation>
    <scope>NUCLEOTIDE SEQUENCE [LARGE SCALE GENOMIC DNA]</scope>
    <source>
        <strain evidence="2 3">HER1398</strain>
    </source>
</reference>
<name>U2JF32_9SPHI</name>
<feature type="signal peptide" evidence="1">
    <location>
        <begin position="1"/>
        <end position="18"/>
    </location>
</feature>
<dbReference type="AlphaFoldDB" id="U2JF32"/>
<evidence type="ECO:0000313" key="2">
    <source>
        <dbReference type="EMBL" id="ERJ61283.1"/>
    </source>
</evidence>
<keyword evidence="1" id="KW-0732">Signal</keyword>
<sequence>MFRLYLNLCVVFFFVAVANGQSPVKMGKLESAKLTEVSGMITSHFYKNTFWVHNDSGDGAAIYLIDSLAQLKASVELEGVTVIDAEDIASLFIDGIPYLLLADMGNNLRDRDTLSLYLFREPVLTPGRDSYIISRKEISEIKFRYTDKRRDAEALFVDPVDNKIYIISKRDFRSTLFSFTLTAGRTGLLQELSPQLELPFTFATGADISEDGRYIVIKNLTSVFLWKRNPGQDILSALKQPSRQIPYEVEPQGEAICFDRFDSCFYTISEQPLGLKSYLYKYKYEK</sequence>